<dbReference type="PANTHER" id="PTHR14859:SF15">
    <property type="entry name" value="ENDONUCLEASE_EXONUCLEASE_PHOSPHATASE DOMAIN-CONTAINING PROTEIN"/>
    <property type="match status" value="1"/>
</dbReference>
<comment type="caution">
    <text evidence="2">The sequence shown here is derived from an EMBL/GenBank/DDBJ whole genome shotgun (WGS) entry which is preliminary data.</text>
</comment>
<accession>A0A4V2F222</accession>
<organism evidence="2 3">
    <name type="scientific">Pseudobacter ginsenosidimutans</name>
    <dbReference type="NCBI Taxonomy" id="661488"/>
    <lineage>
        <taxon>Bacteria</taxon>
        <taxon>Pseudomonadati</taxon>
        <taxon>Bacteroidota</taxon>
        <taxon>Chitinophagia</taxon>
        <taxon>Chitinophagales</taxon>
        <taxon>Chitinophagaceae</taxon>
        <taxon>Pseudobacter</taxon>
    </lineage>
</organism>
<dbReference type="PANTHER" id="PTHR14859">
    <property type="entry name" value="CALCOFLUOR WHITE HYPERSENSITIVE PROTEIN PRECURSOR"/>
    <property type="match status" value="1"/>
</dbReference>
<keyword evidence="2" id="KW-0255">Endonuclease</keyword>
<dbReference type="OrthoDB" id="5447300at2"/>
<dbReference type="RefSeq" id="WP_130540111.1">
    <property type="nucleotide sequence ID" value="NZ_CP042431.1"/>
</dbReference>
<dbReference type="GO" id="GO:0006506">
    <property type="term" value="P:GPI anchor biosynthetic process"/>
    <property type="evidence" value="ECO:0007669"/>
    <property type="project" value="TreeGrafter"/>
</dbReference>
<reference evidence="2 3" key="1">
    <citation type="submission" date="2019-02" db="EMBL/GenBank/DDBJ databases">
        <title>Genomic Encyclopedia of Type Strains, Phase IV (KMG-IV): sequencing the most valuable type-strain genomes for metagenomic binning, comparative biology and taxonomic classification.</title>
        <authorList>
            <person name="Goeker M."/>
        </authorList>
    </citation>
    <scope>NUCLEOTIDE SEQUENCE [LARGE SCALE GENOMIC DNA]</scope>
    <source>
        <strain evidence="2 3">DSM 18116</strain>
    </source>
</reference>
<protein>
    <submittedName>
        <fullName evidence="2">Endonuclease/exonuclease/phosphatase family metal-dependent hydrolase</fullName>
    </submittedName>
</protein>
<evidence type="ECO:0000313" key="2">
    <source>
        <dbReference type="EMBL" id="RZS75767.1"/>
    </source>
</evidence>
<keyword evidence="2" id="KW-0540">Nuclease</keyword>
<dbReference type="InterPro" id="IPR036691">
    <property type="entry name" value="Endo/exonu/phosph_ase_sf"/>
</dbReference>
<gene>
    <name evidence="2" type="ORF">EV199_1640</name>
</gene>
<dbReference type="Gene3D" id="3.60.10.10">
    <property type="entry name" value="Endonuclease/exonuclease/phosphatase"/>
    <property type="match status" value="1"/>
</dbReference>
<sequence length="261" mass="29418">MVRHTVYIITFLLSLFFGSDTIAQEEQSLIIMSYNIHHANPPSRPGLIDLDAVSRVITESKADIVALQEVDMNTKRSGNVNEAKLIAEKTGMRYHFFKAIDHDGGQYGLAILSKLPLKKLKLERLPQKVKAEERILAMATIKTGKQKFIFANTHLDASKDHSNRNLQMQHILDHFKNEKLPVVLCGDLNSVAGSDAINLLDTAFKRTCIDNCAGTVPVETPRRTIDYIATKNWNWSLISYDVIAETYASDHRPIIATFKIR</sequence>
<evidence type="ECO:0000313" key="3">
    <source>
        <dbReference type="Proteomes" id="UP000293874"/>
    </source>
</evidence>
<dbReference type="SUPFAM" id="SSF56219">
    <property type="entry name" value="DNase I-like"/>
    <property type="match status" value="1"/>
</dbReference>
<dbReference type="InterPro" id="IPR051916">
    <property type="entry name" value="GPI-anchor_lipid_remodeler"/>
</dbReference>
<dbReference type="Proteomes" id="UP000293874">
    <property type="component" value="Unassembled WGS sequence"/>
</dbReference>
<proteinExistence type="predicted"/>
<keyword evidence="3" id="KW-1185">Reference proteome</keyword>
<name>A0A4V2F222_9BACT</name>
<dbReference type="GO" id="GO:0004519">
    <property type="term" value="F:endonuclease activity"/>
    <property type="evidence" value="ECO:0007669"/>
    <property type="project" value="UniProtKB-KW"/>
</dbReference>
<dbReference type="InterPro" id="IPR005135">
    <property type="entry name" value="Endo/exonuclease/phosphatase"/>
</dbReference>
<feature type="domain" description="Endonuclease/exonuclease/phosphatase" evidence="1">
    <location>
        <begin position="32"/>
        <end position="251"/>
    </location>
</feature>
<evidence type="ECO:0000259" key="1">
    <source>
        <dbReference type="Pfam" id="PF03372"/>
    </source>
</evidence>
<dbReference type="GO" id="GO:0016020">
    <property type="term" value="C:membrane"/>
    <property type="evidence" value="ECO:0007669"/>
    <property type="project" value="GOC"/>
</dbReference>
<dbReference type="GO" id="GO:0004527">
    <property type="term" value="F:exonuclease activity"/>
    <property type="evidence" value="ECO:0007669"/>
    <property type="project" value="UniProtKB-KW"/>
</dbReference>
<dbReference type="EMBL" id="SGXA01000001">
    <property type="protein sequence ID" value="RZS75767.1"/>
    <property type="molecule type" value="Genomic_DNA"/>
</dbReference>
<keyword evidence="2" id="KW-0269">Exonuclease</keyword>
<keyword evidence="2" id="KW-0378">Hydrolase</keyword>
<dbReference type="Pfam" id="PF03372">
    <property type="entry name" value="Exo_endo_phos"/>
    <property type="match status" value="1"/>
</dbReference>
<dbReference type="AlphaFoldDB" id="A0A4V2F222"/>